<dbReference type="GO" id="GO:0008781">
    <property type="term" value="F:N-acylneuraminate cytidylyltransferase activity"/>
    <property type="evidence" value="ECO:0007669"/>
    <property type="project" value="TreeGrafter"/>
</dbReference>
<keyword evidence="1" id="KW-0548">Nucleotidyltransferase</keyword>
<dbReference type="Gene3D" id="3.90.550.10">
    <property type="entry name" value="Spore Coat Polysaccharide Biosynthesis Protein SpsA, Chain A"/>
    <property type="match status" value="1"/>
</dbReference>
<keyword evidence="2" id="KW-1185">Reference proteome</keyword>
<dbReference type="PANTHER" id="PTHR21485">
    <property type="entry name" value="HAD SUPERFAMILY MEMBERS CMAS AND KDSC"/>
    <property type="match status" value="1"/>
</dbReference>
<dbReference type="SUPFAM" id="SSF53448">
    <property type="entry name" value="Nucleotide-diphospho-sugar transferases"/>
    <property type="match status" value="1"/>
</dbReference>
<dbReference type="Pfam" id="PF02348">
    <property type="entry name" value="CTP_transf_3"/>
    <property type="match status" value="1"/>
</dbReference>
<evidence type="ECO:0000313" key="2">
    <source>
        <dbReference type="Proteomes" id="UP000030832"/>
    </source>
</evidence>
<dbReference type="InterPro" id="IPR050793">
    <property type="entry name" value="CMP-NeuNAc_synthase"/>
</dbReference>
<dbReference type="OrthoDB" id="9805604at2"/>
<protein>
    <submittedName>
        <fullName evidence="1">Acylneuraminate cytidylyltransferase</fullName>
    </submittedName>
</protein>
<evidence type="ECO:0000313" key="1">
    <source>
        <dbReference type="EMBL" id="KHF38715.1"/>
    </source>
</evidence>
<name>A0A0B0IBP3_9BACI</name>
<sequence length="235" mass="26176">MYKGSKILAIIPARGGSKGIPGKNIIDVNGKPLIQYTIDAAKGSRYIDKVVVSTDSTEIAEVAKSCGAEVPFLRPDFLASDSAKTIDALVHCVKKLQDCGEKYDYIVLLQPTQPLRTSLHIDEAIMEIINSGVTSLVSISLVKEHPILMRTLNAEKATLSNLLKTPSTVRRQDFPNYYKVNGAIYINSIKHFNNTISLNDNKHAYIMDQKYDLDIDDYNDLELLRIILKSKSPHQ</sequence>
<proteinExistence type="predicted"/>
<reference evidence="1 2" key="1">
    <citation type="submission" date="2014-09" db="EMBL/GenBank/DDBJ databases">
        <title>Genome sequencing and annotation of Bacillus Okhensis strain Kh10-101T.</title>
        <authorList>
            <person name="Prakash J.S."/>
        </authorList>
    </citation>
    <scope>NUCLEOTIDE SEQUENCE [LARGE SCALE GENOMIC DNA]</scope>
    <source>
        <strain evidence="2">Kh10-101T</strain>
    </source>
</reference>
<dbReference type="eggNOG" id="COG1083">
    <property type="taxonomic scope" value="Bacteria"/>
</dbReference>
<dbReference type="STRING" id="333138.LQ50_19765"/>
<dbReference type="AlphaFoldDB" id="A0A0B0IBP3"/>
<dbReference type="InterPro" id="IPR003329">
    <property type="entry name" value="Cytidylyl_trans"/>
</dbReference>
<comment type="caution">
    <text evidence="1">The sequence shown here is derived from an EMBL/GenBank/DDBJ whole genome shotgun (WGS) entry which is preliminary data.</text>
</comment>
<dbReference type="CDD" id="cd02513">
    <property type="entry name" value="CMP-NeuAc_Synthase"/>
    <property type="match status" value="1"/>
</dbReference>
<dbReference type="InterPro" id="IPR029044">
    <property type="entry name" value="Nucleotide-diphossugar_trans"/>
</dbReference>
<organism evidence="1 2">
    <name type="scientific">Halalkalibacter okhensis</name>
    <dbReference type="NCBI Taxonomy" id="333138"/>
    <lineage>
        <taxon>Bacteria</taxon>
        <taxon>Bacillati</taxon>
        <taxon>Bacillota</taxon>
        <taxon>Bacilli</taxon>
        <taxon>Bacillales</taxon>
        <taxon>Bacillaceae</taxon>
        <taxon>Halalkalibacter</taxon>
    </lineage>
</organism>
<dbReference type="RefSeq" id="WP_034632116.1">
    <property type="nucleotide sequence ID" value="NZ_JRJU01000032.1"/>
</dbReference>
<dbReference type="EMBL" id="JRJU01000032">
    <property type="protein sequence ID" value="KHF38715.1"/>
    <property type="molecule type" value="Genomic_DNA"/>
</dbReference>
<dbReference type="PANTHER" id="PTHR21485:SF6">
    <property type="entry name" value="N-ACYLNEURAMINATE CYTIDYLYLTRANSFERASE-RELATED"/>
    <property type="match status" value="1"/>
</dbReference>
<dbReference type="Proteomes" id="UP000030832">
    <property type="component" value="Unassembled WGS sequence"/>
</dbReference>
<accession>A0A0B0IBP3</accession>
<keyword evidence="1" id="KW-0808">Transferase</keyword>
<gene>
    <name evidence="1" type="ORF">LQ50_19765</name>
</gene>